<dbReference type="EMBL" id="PFAT01000030">
    <property type="protein sequence ID" value="PIR92319.1"/>
    <property type="molecule type" value="Genomic_DNA"/>
</dbReference>
<comment type="caution">
    <text evidence="2">The sequence shown here is derived from an EMBL/GenBank/DDBJ whole genome shotgun (WGS) entry which is preliminary data.</text>
</comment>
<name>A0A2H0V1I7_9BACT</name>
<evidence type="ECO:0000256" key="1">
    <source>
        <dbReference type="SAM" id="MobiDB-lite"/>
    </source>
</evidence>
<feature type="region of interest" description="Disordered" evidence="1">
    <location>
        <begin position="1115"/>
        <end position="1135"/>
    </location>
</feature>
<reference evidence="3" key="1">
    <citation type="submission" date="2017-09" db="EMBL/GenBank/DDBJ databases">
        <title>Depth-based differentiation of microbial function through sediment-hosted aquifers and enrichment of novel symbionts in the deep terrestrial subsurface.</title>
        <authorList>
            <person name="Probst A.J."/>
            <person name="Ladd B."/>
            <person name="Jarett J.K."/>
            <person name="Geller-Mcgrath D.E."/>
            <person name="Sieber C.M.K."/>
            <person name="Emerson J.B."/>
            <person name="Anantharaman K."/>
            <person name="Thomas B.C."/>
            <person name="Malmstrom R."/>
            <person name="Stieglmeier M."/>
            <person name="Klingl A."/>
            <person name="Woyke T."/>
            <person name="Ryan C.M."/>
            <person name="Banfield J.F."/>
        </authorList>
    </citation>
    <scope>NUCLEOTIDE SEQUENCE [LARGE SCALE GENOMIC DNA]</scope>
</reference>
<organism evidence="2 3">
    <name type="scientific">Candidatus Falkowbacteria bacterium CG10_big_fil_rev_8_21_14_0_10_44_15</name>
    <dbReference type="NCBI Taxonomy" id="1974569"/>
    <lineage>
        <taxon>Bacteria</taxon>
        <taxon>Candidatus Falkowiibacteriota</taxon>
    </lineage>
</organism>
<protein>
    <submittedName>
        <fullName evidence="2">Uncharacterized protein</fullName>
    </submittedName>
</protein>
<accession>A0A2H0V1I7</accession>
<evidence type="ECO:0000313" key="3">
    <source>
        <dbReference type="Proteomes" id="UP000228510"/>
    </source>
</evidence>
<feature type="non-terminal residue" evidence="2">
    <location>
        <position position="1135"/>
    </location>
</feature>
<proteinExistence type="predicted"/>
<dbReference type="Gene3D" id="2.60.120.260">
    <property type="entry name" value="Galactose-binding domain-like"/>
    <property type="match status" value="1"/>
</dbReference>
<dbReference type="Proteomes" id="UP000228510">
    <property type="component" value="Unassembled WGS sequence"/>
</dbReference>
<sequence length="1135" mass="124704">MAELVQCPDPNKAGPTNCVITERFRQAVQDKKTVGQAMREGTLNPAGAFGFSAENQEPRYTDENYPYRSLIILRKFRILPAGWEVAARYINEHFGDEITVTDGSKEDIRQTTLAELVNCFSGTDDYGPREVNNNSVETPRWCRNLVDPNWVLKAPLNYCARSGYGPETFGEPQVVSGQYTISRKDNYCADEQACVKENADGSCEVYGYCTQERRTWNFGANSCNPLYNTCQTFTQAGGASVSYLQNTLQWCDSNSAGCTAYSTNYNYQNRTWGTEPADQLYLNRNAGSCTAQNEGCHEFLRISKNRVESLISSSELPASGSDITDINEDYYNSVIGTTTLKLLPKYLVNNSGTFAGVCYDAEGQLKADAPALCNNFVRQCAQAEVGCESFTRARDGFVIPAKVGSSDYCPQACNGYDIYIQQPTVFESAKDQYFIPASGRSCGAQAVGCDQFTNLDEVAQGGEGIEYYSVLRQCTTESNASRPYYTWEGSDESGFQLKVFTLKKSNDENIPAVTEGEIATTNGNIHKIPAGGTAVCDQGIFNAPSGNPEYNSDCRQFYSRTGVITYALFTRTVSYDTNCHPYRRSSADSVADLVTAAGINESSACTNAGGRWDNTNSACSICKGGGEWRADINACIYMAIPQQGVMCSAPETGCRKYVGNIGNNIRIALTDDFENGNISGWRVSGNASIVSSNQSVRRGGRSLKVSKDENNSSDVFIVKPFTGGTQGKSYILEMLVKKIGSGRDLVFSAIKITNPEKELANTLSPQIFQISPTNESETLHITINDWQLITFHLPSFNRPADSGDELQIITAVDSPGYYLDSVVLREVVDNYYLIKDSWNTSCQYKDLNPQNNSVGNYDPSFNRGIAGCYEYRDRAQASYYLKSFSALCSESAIGCELMIDTQNYTPTGGENWQSNSVQVGADKFIYAVYDQSKTCGAQDKGCQRLGKPNTYGNRVISHTDAYLLNNPNDYEQTLCAAGQVGCREYRDNQNAAYYFREPGESACEYRNGYFGFDWYKQRVKRCTPLNSQTIDDHGVENICSADSDCQSRGGASCLLDNWDELCPNDGNIAPKTIGFGGAGNRIEQPSSDTSGNWVGLCPAAASGCTEIIDPVSQPSPNLLSSRSVNQNQTVRIKQN</sequence>
<evidence type="ECO:0000313" key="2">
    <source>
        <dbReference type="EMBL" id="PIR92319.1"/>
    </source>
</evidence>
<gene>
    <name evidence="2" type="ORF">COU01_02560</name>
</gene>
<dbReference type="AlphaFoldDB" id="A0A2H0V1I7"/>